<comment type="subcellular location">
    <subcellularLocation>
        <location evidence="1">Nucleus</location>
    </subcellularLocation>
</comment>
<evidence type="ECO:0000256" key="5">
    <source>
        <dbReference type="SAM" id="MobiDB-lite"/>
    </source>
</evidence>
<dbReference type="SMART" id="SM00353">
    <property type="entry name" value="HLH"/>
    <property type="match status" value="1"/>
</dbReference>
<evidence type="ECO:0000256" key="2">
    <source>
        <dbReference type="ARBA" id="ARBA00023015"/>
    </source>
</evidence>
<dbReference type="OrthoDB" id="690068at2759"/>
<keyword evidence="3" id="KW-0804">Transcription</keyword>
<dbReference type="PANTHER" id="PTHR46807">
    <property type="entry name" value="TRANSCRIPTION FACTOR PIF3"/>
    <property type="match status" value="1"/>
</dbReference>
<dbReference type="AlphaFoldDB" id="A0A1U7ZJK2"/>
<dbReference type="RefSeq" id="XP_010247967.1">
    <property type="nucleotide sequence ID" value="XM_010249665.2"/>
</dbReference>
<dbReference type="eggNOG" id="ENOG502QTIX">
    <property type="taxonomic scope" value="Eukaryota"/>
</dbReference>
<feature type="domain" description="BHLH" evidence="6">
    <location>
        <begin position="328"/>
        <end position="377"/>
    </location>
</feature>
<dbReference type="InterPro" id="IPR036638">
    <property type="entry name" value="HLH_DNA-bd_sf"/>
</dbReference>
<feature type="compositionally biased region" description="Acidic residues" evidence="5">
    <location>
        <begin position="298"/>
        <end position="309"/>
    </location>
</feature>
<evidence type="ECO:0000313" key="10">
    <source>
        <dbReference type="RefSeq" id="XP_010247967.1"/>
    </source>
</evidence>
<sequence>MGPDNGLAEILWQNGQVVLHSQTRKKPGLAPNESRQLQKSDQSTFKGCGSFGKSSNLIQDDETASWIQFPFEDSLEKEFCSDFFCELPNSNSSDADEETNQFEGDKPVKFGASEESNIIIGTTAVRSEQPAVKKSNNLNFAETPICPPRLQIPALTQKQCNFEGGGKIINFSLFSRASNADLGSSNEPIEQKGSGNVISEVRESSVMTVGSSHCGSNQVLNEVDFSRVSSNWVGANDVFLGNAKECVHNMFPQCKRTQTGTLDGTVTSSSGGSGGSIGKAGKESMSTSSHKRKGRDADESECQSEEAEFESDKATKPAQRSGSACRSRAAEVHNLSERRRRDRINDKMRALQELIPYCNKSDKASMLDEVIEYLKSLQLQLQIMWMGSGMAPMMFPGIQNYISRMGMGMAPPPLPSIHSAMQLPRVPLVDQAIPSASTPNQSTMCPTPLLNPINFQNQMQNSNFPEQYAHYMSFQQMQTAQPMNMFPYGFQTVQKNHKMAFDGCPPTDSTQSGKLG</sequence>
<dbReference type="RefSeq" id="XP_010247966.1">
    <property type="nucleotide sequence ID" value="XM_010249664.2"/>
</dbReference>
<dbReference type="RefSeq" id="XP_010247965.1">
    <property type="nucleotide sequence ID" value="XM_010249663.2"/>
</dbReference>
<dbReference type="OMA" id="AAMCQNS"/>
<reference evidence="8 9" key="1">
    <citation type="submission" date="2025-04" db="UniProtKB">
        <authorList>
            <consortium name="RefSeq"/>
        </authorList>
    </citation>
    <scope>IDENTIFICATION</scope>
</reference>
<evidence type="ECO:0000313" key="7">
    <source>
        <dbReference type="Proteomes" id="UP000189703"/>
    </source>
</evidence>
<organism evidence="7 10">
    <name type="scientific">Nelumbo nucifera</name>
    <name type="common">Sacred lotus</name>
    <dbReference type="NCBI Taxonomy" id="4432"/>
    <lineage>
        <taxon>Eukaryota</taxon>
        <taxon>Viridiplantae</taxon>
        <taxon>Streptophyta</taxon>
        <taxon>Embryophyta</taxon>
        <taxon>Tracheophyta</taxon>
        <taxon>Spermatophyta</taxon>
        <taxon>Magnoliopsida</taxon>
        <taxon>Proteales</taxon>
        <taxon>Nelumbonaceae</taxon>
        <taxon>Nelumbo</taxon>
    </lineage>
</organism>
<dbReference type="Gene3D" id="4.10.280.10">
    <property type="entry name" value="Helix-loop-helix DNA-binding domain"/>
    <property type="match status" value="1"/>
</dbReference>
<dbReference type="GO" id="GO:0005634">
    <property type="term" value="C:nucleus"/>
    <property type="evidence" value="ECO:0000318"/>
    <property type="project" value="GO_Central"/>
</dbReference>
<dbReference type="Proteomes" id="UP000189703">
    <property type="component" value="Unplaced"/>
</dbReference>
<keyword evidence="4" id="KW-0539">Nucleus</keyword>
<protein>
    <submittedName>
        <fullName evidence="8 9">Transcription factor PIF5-like isoform X1</fullName>
    </submittedName>
</protein>
<evidence type="ECO:0000259" key="6">
    <source>
        <dbReference type="PROSITE" id="PS50888"/>
    </source>
</evidence>
<dbReference type="STRING" id="4432.A0A1U7ZJK2"/>
<feature type="region of interest" description="Disordered" evidence="5">
    <location>
        <begin position="257"/>
        <end position="341"/>
    </location>
</feature>
<dbReference type="PROSITE" id="PS50888">
    <property type="entry name" value="BHLH"/>
    <property type="match status" value="1"/>
</dbReference>
<evidence type="ECO:0000313" key="9">
    <source>
        <dbReference type="RefSeq" id="XP_010247966.1"/>
    </source>
</evidence>
<feature type="compositionally biased region" description="Basic and acidic residues" evidence="5">
    <location>
        <begin position="328"/>
        <end position="341"/>
    </location>
</feature>
<gene>
    <name evidence="8 9 10" type="primary">LOC104590899</name>
</gene>
<evidence type="ECO:0000256" key="1">
    <source>
        <dbReference type="ARBA" id="ARBA00004123"/>
    </source>
</evidence>
<dbReference type="InterPro" id="IPR047265">
    <property type="entry name" value="PIF1-like_bHLH"/>
</dbReference>
<dbReference type="KEGG" id="nnu:104590899"/>
<name>A0A1U7ZJK2_NELNU</name>
<dbReference type="GO" id="GO:0003700">
    <property type="term" value="F:DNA-binding transcription factor activity"/>
    <property type="evidence" value="ECO:0007669"/>
    <property type="project" value="InterPro"/>
</dbReference>
<keyword evidence="2" id="KW-0805">Transcription regulation</keyword>
<accession>A0A1U7ZJK2</accession>
<dbReference type="CDD" id="cd11445">
    <property type="entry name" value="bHLH_AtPIF_like"/>
    <property type="match status" value="1"/>
</dbReference>
<evidence type="ECO:0000313" key="8">
    <source>
        <dbReference type="RefSeq" id="XP_010247965.1"/>
    </source>
</evidence>
<feature type="compositionally biased region" description="Low complexity" evidence="5">
    <location>
        <begin position="259"/>
        <end position="270"/>
    </location>
</feature>
<dbReference type="Pfam" id="PF00010">
    <property type="entry name" value="HLH"/>
    <property type="match status" value="1"/>
</dbReference>
<dbReference type="GO" id="GO:0046983">
    <property type="term" value="F:protein dimerization activity"/>
    <property type="evidence" value="ECO:0007669"/>
    <property type="project" value="InterPro"/>
</dbReference>
<evidence type="ECO:0000256" key="3">
    <source>
        <dbReference type="ARBA" id="ARBA00023163"/>
    </source>
</evidence>
<dbReference type="PANTHER" id="PTHR46807:SF7">
    <property type="entry name" value="BHLH DOMAIN-CONTAINING PROTEIN"/>
    <property type="match status" value="1"/>
</dbReference>
<dbReference type="InterPro" id="IPR044273">
    <property type="entry name" value="PIF3-like"/>
</dbReference>
<dbReference type="GeneID" id="104590899"/>
<dbReference type="SUPFAM" id="SSF47459">
    <property type="entry name" value="HLH, helix-loop-helix DNA-binding domain"/>
    <property type="match status" value="1"/>
</dbReference>
<feature type="region of interest" description="Disordered" evidence="5">
    <location>
        <begin position="22"/>
        <end position="46"/>
    </location>
</feature>
<dbReference type="InterPro" id="IPR011598">
    <property type="entry name" value="bHLH_dom"/>
</dbReference>
<proteinExistence type="predicted"/>
<evidence type="ECO:0000256" key="4">
    <source>
        <dbReference type="ARBA" id="ARBA00023242"/>
    </source>
</evidence>
<dbReference type="FunFam" id="4.10.280.10:FF:000004">
    <property type="entry name" value="Basic helix-loop-helix transcription factor"/>
    <property type="match status" value="1"/>
</dbReference>
<feature type="compositionally biased region" description="Polar residues" evidence="5">
    <location>
        <begin position="33"/>
        <end position="45"/>
    </location>
</feature>
<keyword evidence="7" id="KW-1185">Reference proteome</keyword>